<dbReference type="Proteomes" id="UP000516105">
    <property type="component" value="Chromosome"/>
</dbReference>
<accession>A0ABX6T790</accession>
<evidence type="ECO:0008006" key="4">
    <source>
        <dbReference type="Google" id="ProtNLM"/>
    </source>
</evidence>
<evidence type="ECO:0000313" key="3">
    <source>
        <dbReference type="Proteomes" id="UP000516105"/>
    </source>
</evidence>
<gene>
    <name evidence="2" type="ORF">H9L14_11610</name>
</gene>
<dbReference type="PROSITE" id="PS51257">
    <property type="entry name" value="PROKAR_LIPOPROTEIN"/>
    <property type="match status" value="1"/>
</dbReference>
<sequence>MKLSARALASVALAVAVGGCSLGGMLGGGKAPATLLTLTPEAARPANSRAPRTQARR</sequence>
<evidence type="ECO:0000256" key="1">
    <source>
        <dbReference type="SAM" id="MobiDB-lite"/>
    </source>
</evidence>
<name>A0ABX6T790_9SPHN</name>
<reference evidence="2 3" key="1">
    <citation type="submission" date="2020-08" db="EMBL/GenBank/DDBJ databases">
        <title>Genome sequence of Sphingomonas sediminicola KACC 15039T.</title>
        <authorList>
            <person name="Hyun D.-W."/>
            <person name="Bae J.-W."/>
        </authorList>
    </citation>
    <scope>NUCLEOTIDE SEQUENCE [LARGE SCALE GENOMIC DNA]</scope>
    <source>
        <strain evidence="2 3">KACC 15039</strain>
    </source>
</reference>
<dbReference type="RefSeq" id="WP_187708225.1">
    <property type="nucleotide sequence ID" value="NZ_CP060782.1"/>
</dbReference>
<keyword evidence="3" id="KW-1185">Reference proteome</keyword>
<proteinExistence type="predicted"/>
<dbReference type="EMBL" id="CP060782">
    <property type="protein sequence ID" value="QNP45269.1"/>
    <property type="molecule type" value="Genomic_DNA"/>
</dbReference>
<evidence type="ECO:0000313" key="2">
    <source>
        <dbReference type="EMBL" id="QNP45269.1"/>
    </source>
</evidence>
<protein>
    <recommendedName>
        <fullName evidence="4">ABC transporter</fullName>
    </recommendedName>
</protein>
<organism evidence="2 3">
    <name type="scientific">Sphingomonas sediminicola</name>
    <dbReference type="NCBI Taxonomy" id="386874"/>
    <lineage>
        <taxon>Bacteria</taxon>
        <taxon>Pseudomonadati</taxon>
        <taxon>Pseudomonadota</taxon>
        <taxon>Alphaproteobacteria</taxon>
        <taxon>Sphingomonadales</taxon>
        <taxon>Sphingomonadaceae</taxon>
        <taxon>Sphingomonas</taxon>
    </lineage>
</organism>
<feature type="region of interest" description="Disordered" evidence="1">
    <location>
        <begin position="38"/>
        <end position="57"/>
    </location>
</feature>